<dbReference type="EMBL" id="JARQWQ010000018">
    <property type="protein sequence ID" value="KAK2566041.1"/>
    <property type="molecule type" value="Genomic_DNA"/>
</dbReference>
<reference evidence="2" key="2">
    <citation type="journal article" date="2023" name="Science">
        <title>Genomic signatures of disease resistance in endangered staghorn corals.</title>
        <authorList>
            <person name="Vollmer S.V."/>
            <person name="Selwyn J.D."/>
            <person name="Despard B.A."/>
            <person name="Roesel C.L."/>
        </authorList>
    </citation>
    <scope>NUCLEOTIDE SEQUENCE</scope>
    <source>
        <strain evidence="2">K2</strain>
    </source>
</reference>
<name>A0AAD9V9A2_ACRCE</name>
<gene>
    <name evidence="2" type="ORF">P5673_010365</name>
</gene>
<organism evidence="2 3">
    <name type="scientific">Acropora cervicornis</name>
    <name type="common">Staghorn coral</name>
    <dbReference type="NCBI Taxonomy" id="6130"/>
    <lineage>
        <taxon>Eukaryota</taxon>
        <taxon>Metazoa</taxon>
        <taxon>Cnidaria</taxon>
        <taxon>Anthozoa</taxon>
        <taxon>Hexacorallia</taxon>
        <taxon>Scleractinia</taxon>
        <taxon>Astrocoeniina</taxon>
        <taxon>Acroporidae</taxon>
        <taxon>Acropora</taxon>
    </lineage>
</organism>
<protein>
    <submittedName>
        <fullName evidence="2">Uncharacterized protein</fullName>
    </submittedName>
</protein>
<feature type="compositionally biased region" description="Polar residues" evidence="1">
    <location>
        <begin position="90"/>
        <end position="99"/>
    </location>
</feature>
<dbReference type="Proteomes" id="UP001249851">
    <property type="component" value="Unassembled WGS sequence"/>
</dbReference>
<evidence type="ECO:0000313" key="3">
    <source>
        <dbReference type="Proteomes" id="UP001249851"/>
    </source>
</evidence>
<reference evidence="2" key="1">
    <citation type="journal article" date="2023" name="G3 (Bethesda)">
        <title>Whole genome assembly and annotation of the endangered Caribbean coral Acropora cervicornis.</title>
        <authorList>
            <person name="Selwyn J.D."/>
            <person name="Vollmer S.V."/>
        </authorList>
    </citation>
    <scope>NUCLEOTIDE SEQUENCE</scope>
    <source>
        <strain evidence="2">K2</strain>
    </source>
</reference>
<feature type="region of interest" description="Disordered" evidence="1">
    <location>
        <begin position="82"/>
        <end position="113"/>
    </location>
</feature>
<accession>A0AAD9V9A2</accession>
<proteinExistence type="predicted"/>
<keyword evidence="3" id="KW-1185">Reference proteome</keyword>
<comment type="caution">
    <text evidence="2">The sequence shown here is derived from an EMBL/GenBank/DDBJ whole genome shotgun (WGS) entry which is preliminary data.</text>
</comment>
<evidence type="ECO:0000256" key="1">
    <source>
        <dbReference type="SAM" id="MobiDB-lite"/>
    </source>
</evidence>
<evidence type="ECO:0000313" key="2">
    <source>
        <dbReference type="EMBL" id="KAK2566041.1"/>
    </source>
</evidence>
<sequence length="130" mass="14967">MHVTFPKFKMGEEVVREIAEPASYGYVEQIKQLLFTMTKQDRETITEKYKAKIPEPLTNQFPAWASKDTANIPCFMTEHEQLELQHQGQKRSTSATGPSSKRRKTAEKNCSKCNQRIMGRQKHRCSNSSS</sequence>
<dbReference type="AlphaFoldDB" id="A0AAD9V9A2"/>